<dbReference type="PANTHER" id="PTHR17204:SF5">
    <property type="entry name" value="PRE-MRNA-PROCESSING FACTOR 39"/>
    <property type="match status" value="1"/>
</dbReference>
<evidence type="ECO:0000256" key="1">
    <source>
        <dbReference type="ARBA" id="ARBA00004123"/>
    </source>
</evidence>
<dbReference type="GO" id="GO:0005634">
    <property type="term" value="C:nucleus"/>
    <property type="evidence" value="ECO:0007669"/>
    <property type="project" value="UniProtKB-SubCell"/>
</dbReference>
<evidence type="ECO:0000256" key="6">
    <source>
        <dbReference type="ARBA" id="ARBA00038019"/>
    </source>
</evidence>
<protein>
    <recommendedName>
        <fullName evidence="9">Tetratricopeptide-like helical domain-containing protein</fullName>
    </recommendedName>
</protein>
<dbReference type="InterPro" id="IPR011990">
    <property type="entry name" value="TPR-like_helical_dom_sf"/>
</dbReference>
<evidence type="ECO:0000256" key="3">
    <source>
        <dbReference type="ARBA" id="ARBA00022737"/>
    </source>
</evidence>
<feature type="region of interest" description="Disordered" evidence="7">
    <location>
        <begin position="1"/>
        <end position="37"/>
    </location>
</feature>
<evidence type="ECO:0008006" key="9">
    <source>
        <dbReference type="Google" id="ProtNLM"/>
    </source>
</evidence>
<comment type="similarity">
    <text evidence="6">Belongs to the PRP39 family.</text>
</comment>
<keyword evidence="5" id="KW-0539">Nucleus</keyword>
<dbReference type="ExpressionAtlas" id="B7FNA5">
    <property type="expression patterns" value="differential"/>
</dbReference>
<dbReference type="SUPFAM" id="SSF48452">
    <property type="entry name" value="TPR-like"/>
    <property type="match status" value="1"/>
</dbReference>
<sequence>MGDSETMVAEASAAETYPSDGYNNTSSNPVPEAGANVPAPAEIAGEAAAAQPNSGYAFAYSGDGNAYTAGDPNSVLQAQFSATNESKQAAEVPNEDSSLVGKEAMDSAMVSADHSSVNGSVDTVGLENGNASENVDESADEKQLTDAYAALSAEEDRLWNIVTANSSDFTAWTSLIDETEKVAENNILKMRRVYDAFLAEFPLCYGYWKKYADHEARLGSADKVVEVYERAVQGVTYSVDMWLHYCIFAISTYGDPDTVRRLFERGLAYAGYGGNHANPQLPASVPQSTAYGAYPPAYPAQPALPQQNYAQPVTAPTQQPAAVPQAYYGNYY</sequence>
<dbReference type="GO" id="GO:0008380">
    <property type="term" value="P:RNA splicing"/>
    <property type="evidence" value="ECO:0007669"/>
    <property type="project" value="UniProtKB-KW"/>
</dbReference>
<reference evidence="8" key="1">
    <citation type="submission" date="2008-12" db="EMBL/GenBank/DDBJ databases">
        <title>Medicago truncatula full length cdna cloning project.</title>
        <authorList>
            <person name="Moskal W."/>
            <person name="Chan A."/>
            <person name="Cheung F."/>
            <person name="Xiao Y."/>
            <person name="Town C.D."/>
        </authorList>
    </citation>
    <scope>NUCLEOTIDE SEQUENCE</scope>
</reference>
<dbReference type="EMBL" id="BT053579">
    <property type="protein sequence ID" value="ACJ86238.1"/>
    <property type="molecule type" value="mRNA"/>
</dbReference>
<comment type="subcellular location">
    <subcellularLocation>
        <location evidence="1">Nucleus</location>
    </subcellularLocation>
</comment>
<evidence type="ECO:0000313" key="8">
    <source>
        <dbReference type="EMBL" id="ACJ86238.1"/>
    </source>
</evidence>
<accession>B7FNA5</accession>
<keyword evidence="2" id="KW-0507">mRNA processing</keyword>
<evidence type="ECO:0000256" key="4">
    <source>
        <dbReference type="ARBA" id="ARBA00023187"/>
    </source>
</evidence>
<dbReference type="GO" id="GO:0006397">
    <property type="term" value="P:mRNA processing"/>
    <property type="evidence" value="ECO:0007669"/>
    <property type="project" value="UniProtKB-KW"/>
</dbReference>
<organism evidence="8">
    <name type="scientific">Medicago truncatula</name>
    <name type="common">Barrel medic</name>
    <name type="synonym">Medicago tribuloides</name>
    <dbReference type="NCBI Taxonomy" id="3880"/>
    <lineage>
        <taxon>Eukaryota</taxon>
        <taxon>Viridiplantae</taxon>
        <taxon>Streptophyta</taxon>
        <taxon>Embryophyta</taxon>
        <taxon>Tracheophyta</taxon>
        <taxon>Spermatophyta</taxon>
        <taxon>Magnoliopsida</taxon>
        <taxon>eudicotyledons</taxon>
        <taxon>Gunneridae</taxon>
        <taxon>Pentapetalae</taxon>
        <taxon>rosids</taxon>
        <taxon>fabids</taxon>
        <taxon>Fabales</taxon>
        <taxon>Fabaceae</taxon>
        <taxon>Papilionoideae</taxon>
        <taxon>50 kb inversion clade</taxon>
        <taxon>NPAAA clade</taxon>
        <taxon>Hologalegina</taxon>
        <taxon>IRL clade</taxon>
        <taxon>Trifolieae</taxon>
        <taxon>Medicago</taxon>
    </lineage>
</organism>
<dbReference type="PANTHER" id="PTHR17204">
    <property type="entry name" value="PRE-MRNA PROCESSING PROTEIN PRP39-RELATED"/>
    <property type="match status" value="1"/>
</dbReference>
<dbReference type="InterPro" id="IPR003107">
    <property type="entry name" value="HAT"/>
</dbReference>
<dbReference type="FunFam" id="1.25.40.10:FF:000064">
    <property type="entry name" value="Putative pre-mrna-processing factor 39"/>
    <property type="match status" value="1"/>
</dbReference>
<keyword evidence="4" id="KW-0508">mRNA splicing</keyword>
<evidence type="ECO:0000256" key="2">
    <source>
        <dbReference type="ARBA" id="ARBA00022664"/>
    </source>
</evidence>
<dbReference type="Pfam" id="PF23240">
    <property type="entry name" value="HAT_PRP39_N"/>
    <property type="match status" value="1"/>
</dbReference>
<dbReference type="Gene3D" id="1.25.40.10">
    <property type="entry name" value="Tetratricopeptide repeat domain"/>
    <property type="match status" value="1"/>
</dbReference>
<evidence type="ECO:0000256" key="7">
    <source>
        <dbReference type="SAM" id="MobiDB-lite"/>
    </source>
</evidence>
<evidence type="ECO:0000256" key="5">
    <source>
        <dbReference type="ARBA" id="ARBA00023242"/>
    </source>
</evidence>
<proteinExistence type="evidence at transcript level"/>
<keyword evidence="3" id="KW-0677">Repeat</keyword>
<name>B7FNA5_MEDTR</name>
<dbReference type="SMART" id="SM00386">
    <property type="entry name" value="HAT"/>
    <property type="match status" value="2"/>
</dbReference>
<dbReference type="AlphaFoldDB" id="B7FNA5"/>